<sequence length="119" mass="12638">MVSSKILPLAVLSFVVPALAQGPATIYSQEPCNGESAEIQANNQCTPVPDSLSGSVTGVQVPEDVVCNFYQDGNCEVPILYSVEDPGICAFSEWDTDDNQVSRVTASILCYDSTEEGSN</sequence>
<feature type="chain" id="PRO_5024868460" evidence="1">
    <location>
        <begin position="21"/>
        <end position="119"/>
    </location>
</feature>
<reference evidence="2 3" key="1">
    <citation type="submission" date="2019-04" db="EMBL/GenBank/DDBJ databases">
        <title>Fungal friends and foes A comparative genomics study of 23 Aspergillus species from section Flavi.</title>
        <authorList>
            <consortium name="DOE Joint Genome Institute"/>
            <person name="Kjaerbolling I."/>
            <person name="Vesth T.C."/>
            <person name="Frisvad J.C."/>
            <person name="Nybo J.L."/>
            <person name="Theobald S."/>
            <person name="Kildgaard S."/>
            <person name="Petersen T.I."/>
            <person name="Kuo A."/>
            <person name="Sato A."/>
            <person name="Lyhne E.K."/>
            <person name="Kogle M.E."/>
            <person name="Wiebenga A."/>
            <person name="Kun R.S."/>
            <person name="Lubbers R.J."/>
            <person name="Makela M.R."/>
            <person name="Barry K."/>
            <person name="Chovatia M."/>
            <person name="Clum A."/>
            <person name="Daum C."/>
            <person name="Haridas S."/>
            <person name="He G."/>
            <person name="LaButti K."/>
            <person name="Lipzen A."/>
            <person name="Mondo S."/>
            <person name="Pangilinan J."/>
            <person name="Riley R."/>
            <person name="Salamov A."/>
            <person name="Simmons B.A."/>
            <person name="Magnuson J.K."/>
            <person name="Henrissat B."/>
            <person name="Mortensen U.H."/>
            <person name="Larsen T.O."/>
            <person name="De vries R.P."/>
            <person name="Grigoriev I.V."/>
            <person name="Machida M."/>
            <person name="Baker S.E."/>
            <person name="Andersen M.R."/>
        </authorList>
    </citation>
    <scope>NUCLEOTIDE SEQUENCE [LARGE SCALE GENOMIC DNA]</scope>
    <source>
        <strain evidence="2 3">CBS 117635</strain>
    </source>
</reference>
<evidence type="ECO:0000256" key="1">
    <source>
        <dbReference type="SAM" id="SignalP"/>
    </source>
</evidence>
<keyword evidence="1" id="KW-0732">Signal</keyword>
<evidence type="ECO:0000313" key="3">
    <source>
        <dbReference type="Proteomes" id="UP000326289"/>
    </source>
</evidence>
<proteinExistence type="predicted"/>
<dbReference type="Proteomes" id="UP000326289">
    <property type="component" value="Unassembled WGS sequence"/>
</dbReference>
<keyword evidence="3" id="KW-1185">Reference proteome</keyword>
<name>A0A5N6JDM4_9EURO</name>
<gene>
    <name evidence="2" type="ORF">BDV30DRAFT_235223</name>
</gene>
<dbReference type="AlphaFoldDB" id="A0A5N6JDM4"/>
<dbReference type="EMBL" id="ML732774">
    <property type="protein sequence ID" value="KAB8276976.1"/>
    <property type="molecule type" value="Genomic_DNA"/>
</dbReference>
<feature type="signal peptide" evidence="1">
    <location>
        <begin position="1"/>
        <end position="20"/>
    </location>
</feature>
<organism evidence="2 3">
    <name type="scientific">Aspergillus minisclerotigenes</name>
    <dbReference type="NCBI Taxonomy" id="656917"/>
    <lineage>
        <taxon>Eukaryota</taxon>
        <taxon>Fungi</taxon>
        <taxon>Dikarya</taxon>
        <taxon>Ascomycota</taxon>
        <taxon>Pezizomycotina</taxon>
        <taxon>Eurotiomycetes</taxon>
        <taxon>Eurotiomycetidae</taxon>
        <taxon>Eurotiales</taxon>
        <taxon>Aspergillaceae</taxon>
        <taxon>Aspergillus</taxon>
        <taxon>Aspergillus subgen. Circumdati</taxon>
    </lineage>
</organism>
<evidence type="ECO:0000313" key="2">
    <source>
        <dbReference type="EMBL" id="KAB8276976.1"/>
    </source>
</evidence>
<protein>
    <submittedName>
        <fullName evidence="2">Uncharacterized protein</fullName>
    </submittedName>
</protein>
<accession>A0A5N6JDM4</accession>